<dbReference type="EMBL" id="JBFMKM010000003">
    <property type="protein sequence ID" value="KAL1311401.1"/>
    <property type="molecule type" value="Genomic_DNA"/>
</dbReference>
<dbReference type="PANTHER" id="PTHR10366">
    <property type="entry name" value="NAD DEPENDENT EPIMERASE/DEHYDRATASE"/>
    <property type="match status" value="1"/>
</dbReference>
<comment type="caution">
    <text evidence="4">The sequence shown here is derived from an EMBL/GenBank/DDBJ whole genome shotgun (WGS) entry which is preliminary data.</text>
</comment>
<evidence type="ECO:0000259" key="3">
    <source>
        <dbReference type="Pfam" id="PF01370"/>
    </source>
</evidence>
<dbReference type="RefSeq" id="XP_069204250.1">
    <property type="nucleotide sequence ID" value="XM_069340778.1"/>
</dbReference>
<dbReference type="Pfam" id="PF01370">
    <property type="entry name" value="Epimerase"/>
    <property type="match status" value="1"/>
</dbReference>
<dbReference type="Gene3D" id="3.40.50.720">
    <property type="entry name" value="NAD(P)-binding Rossmann-like Domain"/>
    <property type="match status" value="1"/>
</dbReference>
<evidence type="ECO:0000313" key="4">
    <source>
        <dbReference type="EMBL" id="KAL1311401.1"/>
    </source>
</evidence>
<accession>A0ABR3PPC2</accession>
<evidence type="ECO:0000256" key="2">
    <source>
        <dbReference type="ARBA" id="ARBA00023445"/>
    </source>
</evidence>
<sequence length="344" mass="37391">MANHPSQQKILITGASGFVAAHVLNSFLKNGYHVRGTVRSEATAEAVRKSHARYADQLSFAIVPDISAPHAFDKAVVGVDGVIHTASPFQLNVEDNERDLLQPAIQGTTSILEAVAKHAPNVRRVVITSSFAAIIDMGKPNGGAGYTYTEEDWNPCTYEEAVKGSGPVAYCASKAFAERAAFDYVKEHKPKFDVVSINPPMVYGPLDHAVSDPKKLNTSSADIYRFLDGSSKEIGPTAFPAFADARDLGEAHLRGYEVPEAGNQRFAITSGNFTYNQVCEILREAYPNLADKIPDPSKEPAPTVDQLPHLSNERAKKVLGMTFRSLEECMKDTAESLLKIGNKQ</sequence>
<name>A0ABR3PPC2_9PEZI</name>
<dbReference type="InterPro" id="IPR036291">
    <property type="entry name" value="NAD(P)-bd_dom_sf"/>
</dbReference>
<dbReference type="GeneID" id="95975270"/>
<dbReference type="PANTHER" id="PTHR10366:SF564">
    <property type="entry name" value="STEROL-4-ALPHA-CARBOXYLATE 3-DEHYDROGENASE, DECARBOXYLATING"/>
    <property type="match status" value="1"/>
</dbReference>
<feature type="domain" description="NAD-dependent epimerase/dehydratase" evidence="3">
    <location>
        <begin position="10"/>
        <end position="263"/>
    </location>
</feature>
<protein>
    <recommendedName>
        <fullName evidence="3">NAD-dependent epimerase/dehydratase domain-containing protein</fullName>
    </recommendedName>
</protein>
<evidence type="ECO:0000256" key="1">
    <source>
        <dbReference type="ARBA" id="ARBA00023002"/>
    </source>
</evidence>
<dbReference type="Proteomes" id="UP001562354">
    <property type="component" value="Unassembled WGS sequence"/>
</dbReference>
<dbReference type="InterPro" id="IPR050425">
    <property type="entry name" value="NAD(P)_dehydrat-like"/>
</dbReference>
<dbReference type="CDD" id="cd05227">
    <property type="entry name" value="AR_SDR_e"/>
    <property type="match status" value="1"/>
</dbReference>
<organism evidence="4 5">
    <name type="scientific">Neodothiora populina</name>
    <dbReference type="NCBI Taxonomy" id="2781224"/>
    <lineage>
        <taxon>Eukaryota</taxon>
        <taxon>Fungi</taxon>
        <taxon>Dikarya</taxon>
        <taxon>Ascomycota</taxon>
        <taxon>Pezizomycotina</taxon>
        <taxon>Dothideomycetes</taxon>
        <taxon>Dothideomycetidae</taxon>
        <taxon>Dothideales</taxon>
        <taxon>Dothioraceae</taxon>
        <taxon>Neodothiora</taxon>
    </lineage>
</organism>
<comment type="similarity">
    <text evidence="2">Belongs to the NAD(P)-dependent epimerase/dehydratase family. Dihydroflavonol-4-reductase subfamily.</text>
</comment>
<keyword evidence="5" id="KW-1185">Reference proteome</keyword>
<keyword evidence="1" id="KW-0560">Oxidoreductase</keyword>
<dbReference type="SUPFAM" id="SSF51735">
    <property type="entry name" value="NAD(P)-binding Rossmann-fold domains"/>
    <property type="match status" value="1"/>
</dbReference>
<gene>
    <name evidence="4" type="ORF">AAFC00_001567</name>
</gene>
<evidence type="ECO:0000313" key="5">
    <source>
        <dbReference type="Proteomes" id="UP001562354"/>
    </source>
</evidence>
<dbReference type="InterPro" id="IPR001509">
    <property type="entry name" value="Epimerase_deHydtase"/>
</dbReference>
<proteinExistence type="inferred from homology"/>
<reference evidence="4 5" key="1">
    <citation type="submission" date="2024-07" db="EMBL/GenBank/DDBJ databases">
        <title>Draft sequence of the Neodothiora populina.</title>
        <authorList>
            <person name="Drown D.D."/>
            <person name="Schuette U.S."/>
            <person name="Buechlein A.B."/>
            <person name="Rusch D.R."/>
            <person name="Winton L.W."/>
            <person name="Adams G.A."/>
        </authorList>
    </citation>
    <scope>NUCLEOTIDE SEQUENCE [LARGE SCALE GENOMIC DNA]</scope>
    <source>
        <strain evidence="4 5">CPC 39397</strain>
    </source>
</reference>